<evidence type="ECO:0000256" key="1">
    <source>
        <dbReference type="ARBA" id="ARBA00004651"/>
    </source>
</evidence>
<dbReference type="Proteomes" id="UP000317010">
    <property type="component" value="Unassembled WGS sequence"/>
</dbReference>
<dbReference type="Pfam" id="PF13231">
    <property type="entry name" value="PMT_2"/>
    <property type="match status" value="1"/>
</dbReference>
<dbReference type="PANTHER" id="PTHR33908:SF11">
    <property type="entry name" value="MEMBRANE PROTEIN"/>
    <property type="match status" value="1"/>
</dbReference>
<feature type="transmembrane region" description="Helical" evidence="8">
    <location>
        <begin position="341"/>
        <end position="363"/>
    </location>
</feature>
<evidence type="ECO:0000256" key="4">
    <source>
        <dbReference type="ARBA" id="ARBA00022679"/>
    </source>
</evidence>
<evidence type="ECO:0000256" key="5">
    <source>
        <dbReference type="ARBA" id="ARBA00022692"/>
    </source>
</evidence>
<dbReference type="GO" id="GO:0005886">
    <property type="term" value="C:plasma membrane"/>
    <property type="evidence" value="ECO:0007669"/>
    <property type="project" value="UniProtKB-SubCell"/>
</dbReference>
<evidence type="ECO:0000256" key="6">
    <source>
        <dbReference type="ARBA" id="ARBA00022989"/>
    </source>
</evidence>
<evidence type="ECO:0000256" key="7">
    <source>
        <dbReference type="ARBA" id="ARBA00023136"/>
    </source>
</evidence>
<organism evidence="10 11">
    <name type="scientific">Mucilaginibacter frigoritolerans</name>
    <dbReference type="NCBI Taxonomy" id="652788"/>
    <lineage>
        <taxon>Bacteria</taxon>
        <taxon>Pseudomonadati</taxon>
        <taxon>Bacteroidota</taxon>
        <taxon>Sphingobacteriia</taxon>
        <taxon>Sphingobacteriales</taxon>
        <taxon>Sphingobacteriaceae</taxon>
        <taxon>Mucilaginibacter</taxon>
    </lineage>
</organism>
<feature type="transmembrane region" description="Helical" evidence="8">
    <location>
        <begin position="79"/>
        <end position="99"/>
    </location>
</feature>
<comment type="subcellular location">
    <subcellularLocation>
        <location evidence="1">Cell membrane</location>
        <topology evidence="1">Multi-pass membrane protein</topology>
    </subcellularLocation>
</comment>
<dbReference type="InterPro" id="IPR050297">
    <property type="entry name" value="LipidA_mod_glycosyltrf_83"/>
</dbReference>
<accession>A0A562TQS8</accession>
<dbReference type="AlphaFoldDB" id="A0A562TQS8"/>
<feature type="transmembrane region" description="Helical" evidence="8">
    <location>
        <begin position="399"/>
        <end position="415"/>
    </location>
</feature>
<evidence type="ECO:0000259" key="9">
    <source>
        <dbReference type="Pfam" id="PF13231"/>
    </source>
</evidence>
<dbReference type="GO" id="GO:0016763">
    <property type="term" value="F:pentosyltransferase activity"/>
    <property type="evidence" value="ECO:0007669"/>
    <property type="project" value="TreeGrafter"/>
</dbReference>
<feature type="transmembrane region" description="Helical" evidence="8">
    <location>
        <begin position="176"/>
        <end position="194"/>
    </location>
</feature>
<protein>
    <submittedName>
        <fullName evidence="10">Dolichyl-phosphate-mannose-protein mannosyltransferase</fullName>
    </submittedName>
</protein>
<feature type="transmembrane region" description="Helical" evidence="8">
    <location>
        <begin position="375"/>
        <end position="393"/>
    </location>
</feature>
<dbReference type="EMBL" id="VLLI01000014">
    <property type="protein sequence ID" value="TWI95949.1"/>
    <property type="molecule type" value="Genomic_DNA"/>
</dbReference>
<evidence type="ECO:0000256" key="8">
    <source>
        <dbReference type="SAM" id="Phobius"/>
    </source>
</evidence>
<dbReference type="InterPro" id="IPR038731">
    <property type="entry name" value="RgtA/B/C-like"/>
</dbReference>
<keyword evidence="7 8" id="KW-0472">Membrane</keyword>
<comment type="caution">
    <text evidence="10">The sequence shown here is derived from an EMBL/GenBank/DDBJ whole genome shotgun (WGS) entry which is preliminary data.</text>
</comment>
<proteinExistence type="predicted"/>
<feature type="transmembrane region" description="Helical" evidence="8">
    <location>
        <begin position="206"/>
        <end position="223"/>
    </location>
</feature>
<evidence type="ECO:0000313" key="11">
    <source>
        <dbReference type="Proteomes" id="UP000317010"/>
    </source>
</evidence>
<keyword evidence="4 10" id="KW-0808">Transferase</keyword>
<feature type="transmembrane region" description="Helical" evidence="8">
    <location>
        <begin position="12"/>
        <end position="29"/>
    </location>
</feature>
<keyword evidence="3 10" id="KW-0328">Glycosyltransferase</keyword>
<feature type="transmembrane region" description="Helical" evidence="8">
    <location>
        <begin position="111"/>
        <end position="132"/>
    </location>
</feature>
<gene>
    <name evidence="10" type="ORF">JN11_04224</name>
</gene>
<feature type="domain" description="Glycosyltransferase RgtA/B/C/D-like" evidence="9">
    <location>
        <begin position="64"/>
        <end position="220"/>
    </location>
</feature>
<evidence type="ECO:0000256" key="3">
    <source>
        <dbReference type="ARBA" id="ARBA00022676"/>
    </source>
</evidence>
<evidence type="ECO:0000256" key="2">
    <source>
        <dbReference type="ARBA" id="ARBA00022475"/>
    </source>
</evidence>
<evidence type="ECO:0000313" key="10">
    <source>
        <dbReference type="EMBL" id="TWI95949.1"/>
    </source>
</evidence>
<name>A0A562TQS8_9SPHI</name>
<sequence length="445" mass="51424">MLKKAIRNPYFIFLPFLFFYAYIIFINKWPKLYGDEVRYADFAWNLLHGYYSPKPPHINLWNGPGYPLLLVPFMALRVHALYITLVNAVLQYLAVVFLYKALKLVTNNKIALIFSLLLAVYPNVLAILPILYTEALTGFLVSSLIYSITLCYTRGKTKYTIITGLVLGYLTLTKVIFGYVLIICLAACLVVLLFKRNRPYNLRMVKILLLAFAVTIPYLAYTYRLTGKLFYWGNSGGMSLYWMSTPYENEYGDWKVPDLTNNQYPVLFKSAEADAILKKNHLKEINFILKHNEVEQDILFKQAAIKNIKNNPSKFVANYYDNISRMLFNFPYSYSYQNSAIIGNIIRGSLILWASVAGIVCTMLNWRRIIYPIKFILLITGVYLLLSGALSAYPRQLDVIVPVLLFWTGFLAANLPKLKLKFTEQEHLEEIELTDLEEMNIYTEE</sequence>
<dbReference type="RefSeq" id="WP_144915727.1">
    <property type="nucleotide sequence ID" value="NZ_VLLI01000014.1"/>
</dbReference>
<dbReference type="GO" id="GO:0009103">
    <property type="term" value="P:lipopolysaccharide biosynthetic process"/>
    <property type="evidence" value="ECO:0007669"/>
    <property type="project" value="UniProtKB-ARBA"/>
</dbReference>
<reference evidence="10 11" key="1">
    <citation type="submission" date="2019-07" db="EMBL/GenBank/DDBJ databases">
        <title>Genomic Encyclopedia of Archaeal and Bacterial Type Strains, Phase II (KMG-II): from individual species to whole genera.</title>
        <authorList>
            <person name="Goeker M."/>
        </authorList>
    </citation>
    <scope>NUCLEOTIDE SEQUENCE [LARGE SCALE GENOMIC DNA]</scope>
    <source>
        <strain evidence="10 11">ATCC BAA-1854</strain>
    </source>
</reference>
<keyword evidence="5 8" id="KW-0812">Transmembrane</keyword>
<keyword evidence="11" id="KW-1185">Reference proteome</keyword>
<dbReference type="PANTHER" id="PTHR33908">
    <property type="entry name" value="MANNOSYLTRANSFERASE YKCB-RELATED"/>
    <property type="match status" value="1"/>
</dbReference>
<keyword evidence="6 8" id="KW-1133">Transmembrane helix</keyword>
<dbReference type="OrthoDB" id="1441547at2"/>
<keyword evidence="2" id="KW-1003">Cell membrane</keyword>